<keyword evidence="2" id="KW-1185">Reference proteome</keyword>
<gene>
    <name evidence="1" type="primary">NTF2</name>
    <name evidence="1" type="ORF">IWQ57_005298</name>
</gene>
<evidence type="ECO:0000313" key="1">
    <source>
        <dbReference type="EMBL" id="KAJ2764115.1"/>
    </source>
</evidence>
<evidence type="ECO:0000313" key="2">
    <source>
        <dbReference type="Proteomes" id="UP001140234"/>
    </source>
</evidence>
<name>A0ACC1JNC3_9FUNG</name>
<proteinExistence type="predicted"/>
<accession>A0ACC1JNC3</accession>
<protein>
    <submittedName>
        <fullName evidence="1">Nuclear transport factor 2</fullName>
    </submittedName>
</protein>
<comment type="caution">
    <text evidence="1">The sequence shown here is derived from an EMBL/GenBank/DDBJ whole genome shotgun (WGS) entry which is preliminary data.</text>
</comment>
<dbReference type="Proteomes" id="UP001140234">
    <property type="component" value="Unassembled WGS sequence"/>
</dbReference>
<sequence>MAEIAAIAKQFVEFYYPAFDRDRRELTHIYRDMSMMTWEGVQIQGAAGIIEKLASLPFKRVQHKTTTVDAQPSLPGVKAIIVMVTGQLLVDEETKPQQFSQTFHLVEDKGYFVYNDIFRLNYA</sequence>
<dbReference type="EMBL" id="JANBUJ010002478">
    <property type="protein sequence ID" value="KAJ2764115.1"/>
    <property type="molecule type" value="Genomic_DNA"/>
</dbReference>
<organism evidence="1 2">
    <name type="scientific">Coemansia nantahalensis</name>
    <dbReference type="NCBI Taxonomy" id="2789366"/>
    <lineage>
        <taxon>Eukaryota</taxon>
        <taxon>Fungi</taxon>
        <taxon>Fungi incertae sedis</taxon>
        <taxon>Zoopagomycota</taxon>
        <taxon>Kickxellomycotina</taxon>
        <taxon>Kickxellomycetes</taxon>
        <taxon>Kickxellales</taxon>
        <taxon>Kickxellaceae</taxon>
        <taxon>Coemansia</taxon>
    </lineage>
</organism>
<reference evidence="1" key="1">
    <citation type="submission" date="2022-07" db="EMBL/GenBank/DDBJ databases">
        <title>Phylogenomic reconstructions and comparative analyses of Kickxellomycotina fungi.</title>
        <authorList>
            <person name="Reynolds N.K."/>
            <person name="Stajich J.E."/>
            <person name="Barry K."/>
            <person name="Grigoriev I.V."/>
            <person name="Crous P."/>
            <person name="Smith M.E."/>
        </authorList>
    </citation>
    <scope>NUCLEOTIDE SEQUENCE</scope>
    <source>
        <strain evidence="1">CBS 109366</strain>
    </source>
</reference>